<sequence length="131" mass="15406">MHQNPLNLKNTFNTRRQPLENKLFQINPTTSRIFERKNIQWKDTTIENEISISEQTEKYKELKKQMNNIFDKPSKKGILKTLNRDPFTYTSKLEISARVQPFTGYKEKLTEAKLPFNKSDELANISPFNGP</sequence>
<gene>
    <name evidence="1" type="ORF">GMARGA_LOCUS23320</name>
</gene>
<keyword evidence="2" id="KW-1185">Reference proteome</keyword>
<dbReference type="EMBL" id="CAJVQB010023481">
    <property type="protein sequence ID" value="CAG8801999.1"/>
    <property type="molecule type" value="Genomic_DNA"/>
</dbReference>
<evidence type="ECO:0000313" key="1">
    <source>
        <dbReference type="EMBL" id="CAG8801999.1"/>
    </source>
</evidence>
<protein>
    <submittedName>
        <fullName evidence="1">34151_t:CDS:1</fullName>
    </submittedName>
</protein>
<accession>A0ABN7VW14</accession>
<reference evidence="1 2" key="1">
    <citation type="submission" date="2021-06" db="EMBL/GenBank/DDBJ databases">
        <authorList>
            <person name="Kallberg Y."/>
            <person name="Tangrot J."/>
            <person name="Rosling A."/>
        </authorList>
    </citation>
    <scope>NUCLEOTIDE SEQUENCE [LARGE SCALE GENOMIC DNA]</scope>
    <source>
        <strain evidence="1 2">120-4 pot B 10/14</strain>
    </source>
</reference>
<proteinExistence type="predicted"/>
<evidence type="ECO:0000313" key="2">
    <source>
        <dbReference type="Proteomes" id="UP000789901"/>
    </source>
</evidence>
<organism evidence="1 2">
    <name type="scientific">Gigaspora margarita</name>
    <dbReference type="NCBI Taxonomy" id="4874"/>
    <lineage>
        <taxon>Eukaryota</taxon>
        <taxon>Fungi</taxon>
        <taxon>Fungi incertae sedis</taxon>
        <taxon>Mucoromycota</taxon>
        <taxon>Glomeromycotina</taxon>
        <taxon>Glomeromycetes</taxon>
        <taxon>Diversisporales</taxon>
        <taxon>Gigasporaceae</taxon>
        <taxon>Gigaspora</taxon>
    </lineage>
</organism>
<comment type="caution">
    <text evidence="1">The sequence shown here is derived from an EMBL/GenBank/DDBJ whole genome shotgun (WGS) entry which is preliminary data.</text>
</comment>
<name>A0ABN7VW14_GIGMA</name>
<dbReference type="Proteomes" id="UP000789901">
    <property type="component" value="Unassembled WGS sequence"/>
</dbReference>